<evidence type="ECO:0000256" key="7">
    <source>
        <dbReference type="PROSITE-ProRule" id="PRU01016"/>
    </source>
</evidence>
<dbReference type="InterPro" id="IPR050390">
    <property type="entry name" value="C5-Methyltransferase"/>
</dbReference>
<dbReference type="PANTHER" id="PTHR10629">
    <property type="entry name" value="CYTOSINE-SPECIFIC METHYLTRANSFERASE"/>
    <property type="match status" value="1"/>
</dbReference>
<evidence type="ECO:0000256" key="6">
    <source>
        <dbReference type="ARBA" id="ARBA00047422"/>
    </source>
</evidence>
<dbReference type="EC" id="2.1.1.37" evidence="1"/>
<evidence type="ECO:0000256" key="1">
    <source>
        <dbReference type="ARBA" id="ARBA00011975"/>
    </source>
</evidence>
<keyword evidence="9" id="KW-1185">Reference proteome</keyword>
<dbReference type="AlphaFoldDB" id="B9XI05"/>
<dbReference type="Gene3D" id="3.40.50.150">
    <property type="entry name" value="Vaccinia Virus protein VP39"/>
    <property type="match status" value="1"/>
</dbReference>
<dbReference type="PROSITE" id="PS00095">
    <property type="entry name" value="C5_MTASE_2"/>
    <property type="match status" value="1"/>
</dbReference>
<comment type="catalytic activity">
    <reaction evidence="6">
        <text>a 2'-deoxycytidine in DNA + S-adenosyl-L-methionine = a 5-methyl-2'-deoxycytidine in DNA + S-adenosyl-L-homocysteine + H(+)</text>
        <dbReference type="Rhea" id="RHEA:13681"/>
        <dbReference type="Rhea" id="RHEA-COMP:11369"/>
        <dbReference type="Rhea" id="RHEA-COMP:11370"/>
        <dbReference type="ChEBI" id="CHEBI:15378"/>
        <dbReference type="ChEBI" id="CHEBI:57856"/>
        <dbReference type="ChEBI" id="CHEBI:59789"/>
        <dbReference type="ChEBI" id="CHEBI:85452"/>
        <dbReference type="ChEBI" id="CHEBI:85454"/>
        <dbReference type="EC" id="2.1.1.37"/>
    </reaction>
</comment>
<dbReference type="GO" id="GO:0009307">
    <property type="term" value="P:DNA restriction-modification system"/>
    <property type="evidence" value="ECO:0007669"/>
    <property type="project" value="UniProtKB-KW"/>
</dbReference>
<dbReference type="InterPro" id="IPR001525">
    <property type="entry name" value="C5_MeTfrase"/>
</dbReference>
<evidence type="ECO:0000313" key="9">
    <source>
        <dbReference type="Proteomes" id="UP000003688"/>
    </source>
</evidence>
<dbReference type="RefSeq" id="WP_007415449.1">
    <property type="nucleotide sequence ID" value="NZ_ABOX02000016.1"/>
</dbReference>
<dbReference type="GO" id="GO:0044027">
    <property type="term" value="P:negative regulation of gene expression via chromosomal CpG island methylation"/>
    <property type="evidence" value="ECO:0007669"/>
    <property type="project" value="TreeGrafter"/>
</dbReference>
<protein>
    <recommendedName>
        <fullName evidence="1">DNA (cytosine-5-)-methyltransferase</fullName>
        <ecNumber evidence="1">2.1.1.37</ecNumber>
    </recommendedName>
</protein>
<evidence type="ECO:0000256" key="5">
    <source>
        <dbReference type="ARBA" id="ARBA00022747"/>
    </source>
</evidence>
<dbReference type="PANTHER" id="PTHR10629:SF52">
    <property type="entry name" value="DNA (CYTOSINE-5)-METHYLTRANSFERASE 1"/>
    <property type="match status" value="1"/>
</dbReference>
<dbReference type="InterPro" id="IPR018117">
    <property type="entry name" value="C5_DNA_meth_AS"/>
</dbReference>
<dbReference type="REBASE" id="42595">
    <property type="entry name" value="M.Ppa514ORF3468P"/>
</dbReference>
<reference evidence="8 9" key="1">
    <citation type="journal article" date="2011" name="J. Bacteriol.">
        <title>Genome sequence of 'Pedosphaera parvula' Ellin514, an aerobic Verrucomicrobial isolate from pasture soil.</title>
        <authorList>
            <person name="Kant R."/>
            <person name="van Passel M.W."/>
            <person name="Sangwan P."/>
            <person name="Palva A."/>
            <person name="Lucas S."/>
            <person name="Copeland A."/>
            <person name="Lapidus A."/>
            <person name="Glavina Del Rio T."/>
            <person name="Dalin E."/>
            <person name="Tice H."/>
            <person name="Bruce D."/>
            <person name="Goodwin L."/>
            <person name="Pitluck S."/>
            <person name="Chertkov O."/>
            <person name="Larimer F.W."/>
            <person name="Land M.L."/>
            <person name="Hauser L."/>
            <person name="Brettin T.S."/>
            <person name="Detter J.C."/>
            <person name="Han S."/>
            <person name="de Vos W.M."/>
            <person name="Janssen P.H."/>
            <person name="Smidt H."/>
        </authorList>
    </citation>
    <scope>NUCLEOTIDE SEQUENCE [LARGE SCALE GENOMIC DNA]</scope>
    <source>
        <strain evidence="8 9">Ellin514</strain>
    </source>
</reference>
<dbReference type="InterPro" id="IPR031303">
    <property type="entry name" value="C5_meth_CS"/>
</dbReference>
<dbReference type="SUPFAM" id="SSF53335">
    <property type="entry name" value="S-adenosyl-L-methionine-dependent methyltransferases"/>
    <property type="match status" value="1"/>
</dbReference>
<dbReference type="PRINTS" id="PR00105">
    <property type="entry name" value="C5METTRFRASE"/>
</dbReference>
<keyword evidence="4 7" id="KW-0949">S-adenosyl-L-methionine</keyword>
<gene>
    <name evidence="8" type="ORF">Cflav_PD3468</name>
</gene>
<dbReference type="GO" id="GO:0003677">
    <property type="term" value="F:DNA binding"/>
    <property type="evidence" value="ECO:0007669"/>
    <property type="project" value="TreeGrafter"/>
</dbReference>
<dbReference type="EMBL" id="ABOX02000016">
    <property type="protein sequence ID" value="EEF60498.1"/>
    <property type="molecule type" value="Genomic_DNA"/>
</dbReference>
<name>B9XI05_PEDPL</name>
<dbReference type="Gene3D" id="3.90.120.10">
    <property type="entry name" value="DNA Methylase, subunit A, domain 2"/>
    <property type="match status" value="1"/>
</dbReference>
<feature type="active site" evidence="7">
    <location>
        <position position="86"/>
    </location>
</feature>
<evidence type="ECO:0000256" key="4">
    <source>
        <dbReference type="ARBA" id="ARBA00022691"/>
    </source>
</evidence>
<dbReference type="GO" id="GO:0003886">
    <property type="term" value="F:DNA (cytosine-5-)-methyltransferase activity"/>
    <property type="evidence" value="ECO:0007669"/>
    <property type="project" value="UniProtKB-EC"/>
</dbReference>
<dbReference type="Pfam" id="PF00145">
    <property type="entry name" value="DNA_methylase"/>
    <property type="match status" value="2"/>
</dbReference>
<organism evidence="8 9">
    <name type="scientific">Pedosphaera parvula (strain Ellin514)</name>
    <dbReference type="NCBI Taxonomy" id="320771"/>
    <lineage>
        <taxon>Bacteria</taxon>
        <taxon>Pseudomonadati</taxon>
        <taxon>Verrucomicrobiota</taxon>
        <taxon>Pedosphaerae</taxon>
        <taxon>Pedosphaerales</taxon>
        <taxon>Pedosphaeraceae</taxon>
        <taxon>Pedosphaera</taxon>
    </lineage>
</organism>
<evidence type="ECO:0000313" key="8">
    <source>
        <dbReference type="EMBL" id="EEF60498.1"/>
    </source>
</evidence>
<proteinExistence type="inferred from homology"/>
<dbReference type="GO" id="GO:0032259">
    <property type="term" value="P:methylation"/>
    <property type="evidence" value="ECO:0007669"/>
    <property type="project" value="UniProtKB-KW"/>
</dbReference>
<keyword evidence="3 7" id="KW-0808">Transferase</keyword>
<keyword evidence="5" id="KW-0680">Restriction system</keyword>
<dbReference type="STRING" id="320771.Cflav_PD3468"/>
<evidence type="ECO:0000256" key="3">
    <source>
        <dbReference type="ARBA" id="ARBA00022679"/>
    </source>
</evidence>
<dbReference type="Proteomes" id="UP000003688">
    <property type="component" value="Unassembled WGS sequence"/>
</dbReference>
<keyword evidence="2 7" id="KW-0489">Methyltransferase</keyword>
<dbReference type="InterPro" id="IPR029063">
    <property type="entry name" value="SAM-dependent_MTases_sf"/>
</dbReference>
<dbReference type="PROSITE" id="PS00094">
    <property type="entry name" value="C5_MTASE_1"/>
    <property type="match status" value="1"/>
</dbReference>
<evidence type="ECO:0000256" key="2">
    <source>
        <dbReference type="ARBA" id="ARBA00022603"/>
    </source>
</evidence>
<dbReference type="PROSITE" id="PS51679">
    <property type="entry name" value="SAM_MT_C5"/>
    <property type="match status" value="1"/>
</dbReference>
<dbReference type="OrthoDB" id="9813719at2"/>
<accession>B9XI05</accession>
<comment type="similarity">
    <text evidence="7">Belongs to the class I-like SAM-binding methyltransferase superfamily. C5-methyltransferase family.</text>
</comment>
<comment type="caution">
    <text evidence="8">The sequence shown here is derived from an EMBL/GenBank/DDBJ whole genome shotgun (WGS) entry which is preliminary data.</text>
</comment>
<sequence>MSDSIQILRSLELFAGAGGLAIGLHHAGFKPRALVEFNRHACETLRFNADNGFETLNGAKLFAGDVREVDFAEIDAVDVVTGGPPCQPFSIGGKHKGRQDERDMFPQAVRAVRTLKPKAFIFENVKGLLRESFTEYFEFVVLQLSYPTILRRVGEDWRDHLSRLERHHTKAGEAGELAYRVVFRLLNAADYGVPQFRERVFIVGFRHDLGIEWSFPKPTHSYDALVKAKWVTGDYWEQHKIAKKHRPKIPDTLKKQVQFLSSEFDMFNMHERMRTVRDALVGLPEPQLKPEGYGVGLTNHELRLKARSYPGHTGSPIDEPSKALKAGGHGVPGGENMILFNDGTVRYFTTREAARIQRFPDNYHICGSWTEGMRQVGNAVPVELAHVVGASVRKQLLKNGRSQQKGAF</sequence>